<dbReference type="RefSeq" id="XP_010858589.1">
    <property type="nucleotide sequence ID" value="XM_010860287.1"/>
</dbReference>
<dbReference type="AlphaFoldDB" id="A0A6P3J1P5"/>
<dbReference type="KEGG" id="bbis:105003246"/>
<protein>
    <submittedName>
        <fullName evidence="2">Uncharacterized protein LOC105003246</fullName>
    </submittedName>
</protein>
<gene>
    <name evidence="2" type="primary">LOC105003246</name>
</gene>
<reference evidence="2" key="1">
    <citation type="submission" date="2025-08" db="UniProtKB">
        <authorList>
            <consortium name="RefSeq"/>
        </authorList>
    </citation>
    <scope>IDENTIFICATION</scope>
    <source>
        <tissue evidence="2">Blood</tissue>
    </source>
</reference>
<evidence type="ECO:0000313" key="2">
    <source>
        <dbReference type="RefSeq" id="XP_010858589.1"/>
    </source>
</evidence>
<accession>A0A6P3J1P5</accession>
<keyword evidence="1" id="KW-1185">Reference proteome</keyword>
<sequence length="200" mass="21964">MTCANNSIFGKMILLFMKKECFELLYWNFSACNVEGDTSSDMYCLGVINDLWSIYKSGSYRKLIVLMLRSKYFKRDISYLCRRAALFQSITRTHGHNQCNFCSGCCCAALTIVFSVDKNHLVHNPWLGQRLSAAGHSCAGGSLRTELFVEGGLRRHLQADQTVGSVPVSAGGGGQPSEGITLVIGGHRYGAEQKVGPLLP</sequence>
<dbReference type="Proteomes" id="UP000515208">
    <property type="component" value="Unplaced"/>
</dbReference>
<organism evidence="1 2">
    <name type="scientific">Bison bison bison</name>
    <name type="common">North American plains bison</name>
    <dbReference type="NCBI Taxonomy" id="43346"/>
    <lineage>
        <taxon>Eukaryota</taxon>
        <taxon>Metazoa</taxon>
        <taxon>Chordata</taxon>
        <taxon>Craniata</taxon>
        <taxon>Vertebrata</taxon>
        <taxon>Euteleostomi</taxon>
        <taxon>Mammalia</taxon>
        <taxon>Eutheria</taxon>
        <taxon>Laurasiatheria</taxon>
        <taxon>Artiodactyla</taxon>
        <taxon>Ruminantia</taxon>
        <taxon>Pecora</taxon>
        <taxon>Bovidae</taxon>
        <taxon>Bovinae</taxon>
        <taxon>Bison</taxon>
    </lineage>
</organism>
<evidence type="ECO:0000313" key="1">
    <source>
        <dbReference type="Proteomes" id="UP000515208"/>
    </source>
</evidence>
<dbReference type="GeneID" id="105003246"/>
<proteinExistence type="predicted"/>
<name>A0A6P3J1P5_BISBB</name>